<name>A0A427B0X1_ENSVE</name>
<organism evidence="2 3">
    <name type="scientific">Ensete ventricosum</name>
    <name type="common">Abyssinian banana</name>
    <name type="synonym">Musa ensete</name>
    <dbReference type="NCBI Taxonomy" id="4639"/>
    <lineage>
        <taxon>Eukaryota</taxon>
        <taxon>Viridiplantae</taxon>
        <taxon>Streptophyta</taxon>
        <taxon>Embryophyta</taxon>
        <taxon>Tracheophyta</taxon>
        <taxon>Spermatophyta</taxon>
        <taxon>Magnoliopsida</taxon>
        <taxon>Liliopsida</taxon>
        <taxon>Zingiberales</taxon>
        <taxon>Musaceae</taxon>
        <taxon>Ensete</taxon>
    </lineage>
</organism>
<evidence type="ECO:0000313" key="2">
    <source>
        <dbReference type="EMBL" id="RRT82168.1"/>
    </source>
</evidence>
<evidence type="ECO:0000256" key="1">
    <source>
        <dbReference type="SAM" id="MobiDB-lite"/>
    </source>
</evidence>
<feature type="region of interest" description="Disordered" evidence="1">
    <location>
        <begin position="17"/>
        <end position="39"/>
    </location>
</feature>
<comment type="caution">
    <text evidence="2">The sequence shown here is derived from an EMBL/GenBank/DDBJ whole genome shotgun (WGS) entry which is preliminary data.</text>
</comment>
<dbReference type="AlphaFoldDB" id="A0A427B0X1"/>
<feature type="compositionally biased region" description="Gly residues" evidence="1">
    <location>
        <begin position="17"/>
        <end position="26"/>
    </location>
</feature>
<sequence length="118" mass="12939">MGVKDVLPLLRQPCGPCQGGASGGRAGRPPRPATSTAAPWPFVRTSNHTLHKQRRRLCTAIAAGANKWATRINGVHVNHDIDWCHSIPHEMVTQTMNPNSDQRSLLSKAHDGFRCLRS</sequence>
<protein>
    <submittedName>
        <fullName evidence="2">Uncharacterized protein</fullName>
    </submittedName>
</protein>
<proteinExistence type="predicted"/>
<dbReference type="Proteomes" id="UP000287651">
    <property type="component" value="Unassembled WGS sequence"/>
</dbReference>
<gene>
    <name evidence="2" type="ORF">B296_00000966</name>
</gene>
<evidence type="ECO:0000313" key="3">
    <source>
        <dbReference type="Proteomes" id="UP000287651"/>
    </source>
</evidence>
<dbReference type="EMBL" id="AMZH03000751">
    <property type="protein sequence ID" value="RRT82168.1"/>
    <property type="molecule type" value="Genomic_DNA"/>
</dbReference>
<reference evidence="2 3" key="1">
    <citation type="journal article" date="2014" name="Agronomy (Basel)">
        <title>A Draft Genome Sequence for Ensete ventricosum, the Drought-Tolerant Tree Against Hunger.</title>
        <authorList>
            <person name="Harrison J."/>
            <person name="Moore K.A."/>
            <person name="Paszkiewicz K."/>
            <person name="Jones T."/>
            <person name="Grant M."/>
            <person name="Ambacheew D."/>
            <person name="Muzemil S."/>
            <person name="Studholme D.J."/>
        </authorList>
    </citation>
    <scope>NUCLEOTIDE SEQUENCE [LARGE SCALE GENOMIC DNA]</scope>
</reference>
<accession>A0A427B0X1</accession>